<dbReference type="EMBL" id="LR797368">
    <property type="protein sequence ID" value="CAB4210264.1"/>
    <property type="molecule type" value="Genomic_DNA"/>
</dbReference>
<gene>
    <name evidence="1" type="ORF">UFOVP1306_31</name>
    <name evidence="2" type="ORF">UFOVP1422_33</name>
    <name evidence="3" type="ORF">UFOVP1519_33</name>
</gene>
<name>A0A6J5RVV2_9CAUD</name>
<proteinExistence type="predicted"/>
<evidence type="ECO:0000313" key="1">
    <source>
        <dbReference type="EMBL" id="CAB4197758.1"/>
    </source>
</evidence>
<evidence type="ECO:0000313" key="3">
    <source>
        <dbReference type="EMBL" id="CAB5227341.1"/>
    </source>
</evidence>
<sequence>MFVPPETGVKLSTEPSYLSTRQVTSAKATVPVAGTNVIVVRTTFPAST</sequence>
<protein>
    <submittedName>
        <fullName evidence="1">Uncharacterized protein</fullName>
    </submittedName>
</protein>
<reference evidence="1" key="1">
    <citation type="submission" date="2020-05" db="EMBL/GenBank/DDBJ databases">
        <authorList>
            <person name="Chiriac C."/>
            <person name="Salcher M."/>
            <person name="Ghai R."/>
            <person name="Kavagutti S V."/>
        </authorList>
    </citation>
    <scope>NUCLEOTIDE SEQUENCE</scope>
</reference>
<accession>A0A6J5RVV2</accession>
<evidence type="ECO:0000313" key="2">
    <source>
        <dbReference type="EMBL" id="CAB4210264.1"/>
    </source>
</evidence>
<dbReference type="EMBL" id="LR798370">
    <property type="protein sequence ID" value="CAB5227341.1"/>
    <property type="molecule type" value="Genomic_DNA"/>
</dbReference>
<dbReference type="EMBL" id="LR797265">
    <property type="protein sequence ID" value="CAB4197758.1"/>
    <property type="molecule type" value="Genomic_DNA"/>
</dbReference>
<organism evidence="1">
    <name type="scientific">uncultured Caudovirales phage</name>
    <dbReference type="NCBI Taxonomy" id="2100421"/>
    <lineage>
        <taxon>Viruses</taxon>
        <taxon>Duplodnaviria</taxon>
        <taxon>Heunggongvirae</taxon>
        <taxon>Uroviricota</taxon>
        <taxon>Caudoviricetes</taxon>
        <taxon>Peduoviridae</taxon>
        <taxon>Maltschvirus</taxon>
        <taxon>Maltschvirus maltsch</taxon>
    </lineage>
</organism>